<evidence type="ECO:0000313" key="3">
    <source>
        <dbReference type="Proteomes" id="UP000252085"/>
    </source>
</evidence>
<gene>
    <name evidence="2" type="ORF">A6769_29990</name>
</gene>
<keyword evidence="1" id="KW-0472">Membrane</keyword>
<dbReference type="Gene3D" id="3.40.50.10770">
    <property type="entry name" value="Hypothetical protein VC1899 like domain (Restriction endonuclease-like)"/>
    <property type="match status" value="1"/>
</dbReference>
<dbReference type="AlphaFoldDB" id="A0A367R7G5"/>
<keyword evidence="1" id="KW-1133">Transmembrane helix</keyword>
<name>A0A367R7G5_NOSPU</name>
<proteinExistence type="predicted"/>
<accession>A0A367R7G5</accession>
<sequence length="284" mass="32093">MLVPKNNNSPQLENIFSPRSPVDFLGFAVVGVIINLLSGGDPLGFLGVAVLFIYWFWLDRQRTKKLSQRLGLSFDSKEPAKGAKGLILLLSPYSPRLESLKDEKRLKPLVQHIIHTPVENLQLADFQSIDLFNSNLVPQIKAVEYHVNEGNLRDVWLISSKSYNLVKGSEITAKILSQYLTFEYGQRLEVHTQGYSVEDWNYKRLWEIGDQIFRESDYKDEAVVADITGGTKMMTMALAMSCVSPKRRMQYMDAQRDWQGNPLPVGEIKPVGIDVAPIIHGNGN</sequence>
<reference evidence="2 3" key="1">
    <citation type="submission" date="2016-04" db="EMBL/GenBank/DDBJ databases">
        <authorList>
            <person name="Evans L.H."/>
            <person name="Alamgir A."/>
            <person name="Owens N."/>
            <person name="Weber N.D."/>
            <person name="Virtaneva K."/>
            <person name="Barbian K."/>
            <person name="Babar A."/>
            <person name="Rosenke K."/>
        </authorList>
    </citation>
    <scope>NUCLEOTIDE SEQUENCE [LARGE SCALE GENOMIC DNA]</scope>
    <source>
        <strain evidence="2">NIES-2108</strain>
    </source>
</reference>
<organism evidence="2 3">
    <name type="scientific">Nostoc punctiforme NIES-2108</name>
    <dbReference type="NCBI Taxonomy" id="1356359"/>
    <lineage>
        <taxon>Bacteria</taxon>
        <taxon>Bacillati</taxon>
        <taxon>Cyanobacteriota</taxon>
        <taxon>Cyanophyceae</taxon>
        <taxon>Nostocales</taxon>
        <taxon>Nostocaceae</taxon>
        <taxon>Nostoc</taxon>
    </lineage>
</organism>
<evidence type="ECO:0008006" key="4">
    <source>
        <dbReference type="Google" id="ProtNLM"/>
    </source>
</evidence>
<feature type="transmembrane region" description="Helical" evidence="1">
    <location>
        <begin position="24"/>
        <end position="57"/>
    </location>
</feature>
<comment type="caution">
    <text evidence="2">The sequence shown here is derived from an EMBL/GenBank/DDBJ whole genome shotgun (WGS) entry which is preliminary data.</text>
</comment>
<evidence type="ECO:0000256" key="1">
    <source>
        <dbReference type="SAM" id="Phobius"/>
    </source>
</evidence>
<dbReference type="Proteomes" id="UP000252085">
    <property type="component" value="Unassembled WGS sequence"/>
</dbReference>
<keyword evidence="1" id="KW-0812">Transmembrane</keyword>
<dbReference type="EMBL" id="LXQE01000172">
    <property type="protein sequence ID" value="RCJ31841.1"/>
    <property type="molecule type" value="Genomic_DNA"/>
</dbReference>
<evidence type="ECO:0000313" key="2">
    <source>
        <dbReference type="EMBL" id="RCJ31841.1"/>
    </source>
</evidence>
<protein>
    <recommendedName>
        <fullName evidence="4">CRISPR-associated protein</fullName>
    </recommendedName>
</protein>